<comment type="caution">
    <text evidence="8">The sequence shown here is derived from an EMBL/GenBank/DDBJ whole genome shotgun (WGS) entry which is preliminary data.</text>
</comment>
<dbReference type="GO" id="GO:0005506">
    <property type="term" value="F:iron ion binding"/>
    <property type="evidence" value="ECO:0007669"/>
    <property type="project" value="UniProtKB-UniRule"/>
</dbReference>
<evidence type="ECO:0000256" key="1">
    <source>
        <dbReference type="ARBA" id="ARBA00022448"/>
    </source>
</evidence>
<dbReference type="InterPro" id="IPR051269">
    <property type="entry name" value="Fe-S_cluster_ET"/>
</dbReference>
<dbReference type="Proteomes" id="UP000094296">
    <property type="component" value="Unassembled WGS sequence"/>
</dbReference>
<keyword evidence="3 6" id="KW-0249">Electron transport</keyword>
<evidence type="ECO:0000256" key="2">
    <source>
        <dbReference type="ARBA" id="ARBA00022723"/>
    </source>
</evidence>
<dbReference type="InterPro" id="IPR001080">
    <property type="entry name" value="3Fe4S_ferredoxin"/>
</dbReference>
<dbReference type="GO" id="GO:0051536">
    <property type="term" value="F:iron-sulfur cluster binding"/>
    <property type="evidence" value="ECO:0007669"/>
    <property type="project" value="UniProtKB-KW"/>
</dbReference>
<evidence type="ECO:0000256" key="3">
    <source>
        <dbReference type="ARBA" id="ARBA00022982"/>
    </source>
</evidence>
<dbReference type="OrthoDB" id="9801085at2"/>
<organism evidence="8 9">
    <name type="scientific">Desulfuribacillus alkaliarsenatis</name>
    <dbReference type="NCBI Taxonomy" id="766136"/>
    <lineage>
        <taxon>Bacteria</taxon>
        <taxon>Bacillati</taxon>
        <taxon>Bacillota</taxon>
        <taxon>Desulfuribacillia</taxon>
        <taxon>Desulfuribacillales</taxon>
        <taxon>Desulfuribacillaceae</taxon>
        <taxon>Desulfuribacillus</taxon>
    </lineage>
</organism>
<dbReference type="PROSITE" id="PS00198">
    <property type="entry name" value="4FE4S_FER_1"/>
    <property type="match status" value="1"/>
</dbReference>
<evidence type="ECO:0000259" key="7">
    <source>
        <dbReference type="PROSITE" id="PS51379"/>
    </source>
</evidence>
<sequence length="62" mass="6676">MKAKVDQDLCISCGACIDICPEVFDWNDDGKASAIEGDVPEEHEAHVDEAIDACPVEAISKE</sequence>
<dbReference type="AlphaFoldDB" id="A0A1E5FZ22"/>
<protein>
    <recommendedName>
        <fullName evidence="6">Ferredoxin</fullName>
    </recommendedName>
</protein>
<evidence type="ECO:0000256" key="6">
    <source>
        <dbReference type="RuleBase" id="RU368020"/>
    </source>
</evidence>
<dbReference type="PROSITE" id="PS51379">
    <property type="entry name" value="4FE4S_FER_2"/>
    <property type="match status" value="1"/>
</dbReference>
<gene>
    <name evidence="8" type="ORF">BHF68_10530</name>
</gene>
<dbReference type="GO" id="GO:0009055">
    <property type="term" value="F:electron transfer activity"/>
    <property type="evidence" value="ECO:0007669"/>
    <property type="project" value="UniProtKB-UniRule"/>
</dbReference>
<dbReference type="STRING" id="766136.BHF68_10530"/>
<dbReference type="PANTHER" id="PTHR36923">
    <property type="entry name" value="FERREDOXIN"/>
    <property type="match status" value="1"/>
</dbReference>
<dbReference type="PRINTS" id="PR00352">
    <property type="entry name" value="3FE4SFRDOXIN"/>
</dbReference>
<name>A0A1E5FZ22_9FIRM</name>
<proteinExistence type="predicted"/>
<dbReference type="SUPFAM" id="SSF54862">
    <property type="entry name" value="4Fe-4S ferredoxins"/>
    <property type="match status" value="1"/>
</dbReference>
<comment type="function">
    <text evidence="6">Ferredoxins are iron-sulfur proteins that transfer electrons in a wide variety of metabolic reactions.</text>
</comment>
<keyword evidence="5 6" id="KW-0411">Iron-sulfur</keyword>
<dbReference type="Gene3D" id="3.30.70.20">
    <property type="match status" value="1"/>
</dbReference>
<keyword evidence="4 6" id="KW-0408">Iron</keyword>
<keyword evidence="2 6" id="KW-0479">Metal-binding</keyword>
<dbReference type="Pfam" id="PF13370">
    <property type="entry name" value="Fer4_13"/>
    <property type="match status" value="1"/>
</dbReference>
<dbReference type="InterPro" id="IPR017896">
    <property type="entry name" value="4Fe4S_Fe-S-bd"/>
</dbReference>
<dbReference type="InterPro" id="IPR017900">
    <property type="entry name" value="4Fe4S_Fe_S_CS"/>
</dbReference>
<keyword evidence="9" id="KW-1185">Reference proteome</keyword>
<evidence type="ECO:0000313" key="9">
    <source>
        <dbReference type="Proteomes" id="UP000094296"/>
    </source>
</evidence>
<feature type="domain" description="4Fe-4S ferredoxin-type" evidence="7">
    <location>
        <begin position="1"/>
        <end position="29"/>
    </location>
</feature>
<reference evidence="8 9" key="1">
    <citation type="submission" date="2016-09" db="EMBL/GenBank/DDBJ databases">
        <title>Draft genome sequence for the type strain of Desulfuribacillus alkaliarsenatis AHT28, an obligately anaerobic, sulfidogenic bacterium isolated from Russian soda lake sediments.</title>
        <authorList>
            <person name="Abin C.A."/>
            <person name="Hollibaugh J.T."/>
        </authorList>
    </citation>
    <scope>NUCLEOTIDE SEQUENCE [LARGE SCALE GENOMIC DNA]</scope>
    <source>
        <strain evidence="8 9">AHT28</strain>
    </source>
</reference>
<dbReference type="PANTHER" id="PTHR36923:SF3">
    <property type="entry name" value="FERREDOXIN"/>
    <property type="match status" value="1"/>
</dbReference>
<dbReference type="RefSeq" id="WP_069644097.1">
    <property type="nucleotide sequence ID" value="NZ_MIJE01000034.1"/>
</dbReference>
<dbReference type="EMBL" id="MIJE01000034">
    <property type="protein sequence ID" value="OEF95825.1"/>
    <property type="molecule type" value="Genomic_DNA"/>
</dbReference>
<evidence type="ECO:0000256" key="4">
    <source>
        <dbReference type="ARBA" id="ARBA00023004"/>
    </source>
</evidence>
<evidence type="ECO:0000256" key="5">
    <source>
        <dbReference type="ARBA" id="ARBA00023014"/>
    </source>
</evidence>
<evidence type="ECO:0000313" key="8">
    <source>
        <dbReference type="EMBL" id="OEF95825.1"/>
    </source>
</evidence>
<accession>A0A1E5FZ22</accession>
<keyword evidence="1 6" id="KW-0813">Transport</keyword>